<comment type="caution">
    <text evidence="4">The sequence shown here is derived from an EMBL/GenBank/DDBJ whole genome shotgun (WGS) entry which is preliminary data.</text>
</comment>
<evidence type="ECO:0000256" key="1">
    <source>
        <dbReference type="ARBA" id="ARBA00010990"/>
    </source>
</evidence>
<dbReference type="AlphaFoldDB" id="A0A9E5MK51"/>
<evidence type="ECO:0000313" key="5">
    <source>
        <dbReference type="Proteomes" id="UP000787472"/>
    </source>
</evidence>
<dbReference type="InterPro" id="IPR037143">
    <property type="entry name" value="4-PPantetheinyl_Trfase_dom_sf"/>
</dbReference>
<dbReference type="RefSeq" id="WP_167182679.1">
    <property type="nucleotide sequence ID" value="NZ_JAAONZ010000003.1"/>
</dbReference>
<protein>
    <submittedName>
        <fullName evidence="4">4'-phosphopantetheinyl transferase superfamily protein</fullName>
    </submittedName>
</protein>
<feature type="domain" description="4'-phosphopantetheinyl transferase" evidence="3">
    <location>
        <begin position="113"/>
        <end position="174"/>
    </location>
</feature>
<accession>A0A9E5MK51</accession>
<comment type="similarity">
    <text evidence="1">Belongs to the P-Pant transferase superfamily. Gsp/Sfp/HetI/AcpT family.</text>
</comment>
<dbReference type="GO" id="GO:0008897">
    <property type="term" value="F:holo-[acyl-carrier-protein] synthase activity"/>
    <property type="evidence" value="ECO:0007669"/>
    <property type="project" value="InterPro"/>
</dbReference>
<dbReference type="Pfam" id="PF01648">
    <property type="entry name" value="ACPS"/>
    <property type="match status" value="1"/>
</dbReference>
<name>A0A9E5MK51_9GAMM</name>
<dbReference type="GO" id="GO:0000287">
    <property type="term" value="F:magnesium ion binding"/>
    <property type="evidence" value="ECO:0007669"/>
    <property type="project" value="InterPro"/>
</dbReference>
<reference evidence="4" key="1">
    <citation type="submission" date="2020-03" db="EMBL/GenBank/DDBJ databases">
        <authorList>
            <person name="Guo F."/>
        </authorList>
    </citation>
    <scope>NUCLEOTIDE SEQUENCE</scope>
    <source>
        <strain evidence="4">JCM 30134</strain>
    </source>
</reference>
<dbReference type="EMBL" id="JAAONZ010000003">
    <property type="protein sequence ID" value="NHO64912.1"/>
    <property type="molecule type" value="Genomic_DNA"/>
</dbReference>
<dbReference type="InterPro" id="IPR050559">
    <property type="entry name" value="P-Pant_transferase_sf"/>
</dbReference>
<evidence type="ECO:0000259" key="3">
    <source>
        <dbReference type="Pfam" id="PF01648"/>
    </source>
</evidence>
<dbReference type="Gene3D" id="3.90.470.20">
    <property type="entry name" value="4'-phosphopantetheinyl transferase domain"/>
    <property type="match status" value="1"/>
</dbReference>
<evidence type="ECO:0000313" key="4">
    <source>
        <dbReference type="EMBL" id="NHO64912.1"/>
    </source>
</evidence>
<dbReference type="InterPro" id="IPR008278">
    <property type="entry name" value="4-PPantetheinyl_Trfase_dom"/>
</dbReference>
<organism evidence="4 5">
    <name type="scientific">Pseudomaricurvus hydrocarbonicus</name>
    <dbReference type="NCBI Taxonomy" id="1470433"/>
    <lineage>
        <taxon>Bacteria</taxon>
        <taxon>Pseudomonadati</taxon>
        <taxon>Pseudomonadota</taxon>
        <taxon>Gammaproteobacteria</taxon>
        <taxon>Cellvibrionales</taxon>
        <taxon>Cellvibrionaceae</taxon>
        <taxon>Pseudomaricurvus</taxon>
    </lineage>
</organism>
<dbReference type="PANTHER" id="PTHR12215:SF10">
    <property type="entry name" value="L-AMINOADIPATE-SEMIALDEHYDE DEHYDROGENASE-PHOSPHOPANTETHEINYL TRANSFERASE"/>
    <property type="match status" value="1"/>
</dbReference>
<dbReference type="PANTHER" id="PTHR12215">
    <property type="entry name" value="PHOSPHOPANTETHEINE TRANSFERASE"/>
    <property type="match status" value="1"/>
</dbReference>
<dbReference type="GO" id="GO:0005829">
    <property type="term" value="C:cytosol"/>
    <property type="evidence" value="ECO:0007669"/>
    <property type="project" value="TreeGrafter"/>
</dbReference>
<proteinExistence type="inferred from homology"/>
<dbReference type="GO" id="GO:0019878">
    <property type="term" value="P:lysine biosynthetic process via aminoadipic acid"/>
    <property type="evidence" value="ECO:0007669"/>
    <property type="project" value="TreeGrafter"/>
</dbReference>
<dbReference type="Proteomes" id="UP000787472">
    <property type="component" value="Unassembled WGS sequence"/>
</dbReference>
<keyword evidence="2 4" id="KW-0808">Transferase</keyword>
<sequence>MLKTESSPPLALLLWHTPSLSPSTAARLLPVLSAAEQQRYGRIRAPRRQREYLAGHFLVREALTCLLPGWRASHRLELDGQQLRVHGPQASAVDVNLSHSGDWVACLAGVNTRVGVDVEMPRRPRNCLELASEFFAEGEFQQLQALPAEQRASAFYRLWTLKESHLKARRSGISAVELAREFVPLDGEPGFKPPFKKPGLLQGVTDWFSYSFSVASAGRAQASGCAATLFGAITLSAPLSVPLAVQEYTLRDAGQSPRSPLTSIAPRAFRAR</sequence>
<gene>
    <name evidence="4" type="ORF">G8770_05080</name>
</gene>
<dbReference type="SUPFAM" id="SSF56214">
    <property type="entry name" value="4'-phosphopantetheinyl transferase"/>
    <property type="match status" value="2"/>
</dbReference>
<keyword evidence="5" id="KW-1185">Reference proteome</keyword>
<evidence type="ECO:0000256" key="2">
    <source>
        <dbReference type="ARBA" id="ARBA00022679"/>
    </source>
</evidence>